<feature type="region of interest" description="Disordered" evidence="9">
    <location>
        <begin position="338"/>
        <end position="361"/>
    </location>
</feature>
<evidence type="ECO:0000259" key="10">
    <source>
        <dbReference type="PROSITE" id="PS50157"/>
    </source>
</evidence>
<feature type="compositionally biased region" description="Low complexity" evidence="9">
    <location>
        <begin position="1131"/>
        <end position="1154"/>
    </location>
</feature>
<keyword evidence="2" id="KW-0479">Metal-binding</keyword>
<protein>
    <submittedName>
        <fullName evidence="12 13">Uncharacterized protein LOC108677130</fullName>
    </submittedName>
</protein>
<keyword evidence="4 8" id="KW-0863">Zinc-finger</keyword>
<dbReference type="PROSITE" id="PS50157">
    <property type="entry name" value="ZINC_FINGER_C2H2_2"/>
    <property type="match status" value="1"/>
</dbReference>
<evidence type="ECO:0000256" key="2">
    <source>
        <dbReference type="ARBA" id="ARBA00022723"/>
    </source>
</evidence>
<evidence type="ECO:0000256" key="5">
    <source>
        <dbReference type="ARBA" id="ARBA00022833"/>
    </source>
</evidence>
<dbReference type="GO" id="GO:0008270">
    <property type="term" value="F:zinc ion binding"/>
    <property type="evidence" value="ECO:0007669"/>
    <property type="project" value="UniProtKB-KW"/>
</dbReference>
<evidence type="ECO:0000256" key="8">
    <source>
        <dbReference type="PROSITE-ProRule" id="PRU00042"/>
    </source>
</evidence>
<reference evidence="12 13" key="1">
    <citation type="submission" date="2025-04" db="UniProtKB">
        <authorList>
            <consortium name="RefSeq"/>
        </authorList>
    </citation>
    <scope>IDENTIFICATION</scope>
    <source>
        <tissue evidence="12 13">Whole organism</tissue>
    </source>
</reference>
<evidence type="ECO:0000313" key="13">
    <source>
        <dbReference type="RefSeq" id="XP_018020776.1"/>
    </source>
</evidence>
<dbReference type="SMART" id="SM00355">
    <property type="entry name" value="ZnF_C2H2"/>
    <property type="match status" value="8"/>
</dbReference>
<keyword evidence="5" id="KW-0862">Zinc</keyword>
<comment type="subcellular location">
    <subcellularLocation>
        <location evidence="1">Nucleus</location>
    </subcellularLocation>
</comment>
<dbReference type="Proteomes" id="UP000694843">
    <property type="component" value="Unplaced"/>
</dbReference>
<keyword evidence="11" id="KW-1185">Reference proteome</keyword>
<gene>
    <name evidence="12 13" type="primary">LOC108677130</name>
</gene>
<feature type="compositionally biased region" description="Low complexity" evidence="9">
    <location>
        <begin position="1113"/>
        <end position="1124"/>
    </location>
</feature>
<feature type="domain" description="C2H2-type" evidence="10">
    <location>
        <begin position="559"/>
        <end position="577"/>
    </location>
</feature>
<evidence type="ECO:0000256" key="9">
    <source>
        <dbReference type="SAM" id="MobiDB-lite"/>
    </source>
</evidence>
<evidence type="ECO:0000256" key="6">
    <source>
        <dbReference type="ARBA" id="ARBA00023242"/>
    </source>
</evidence>
<dbReference type="PANTHER" id="PTHR24388:SF54">
    <property type="entry name" value="PROTEIN ESCARGOT"/>
    <property type="match status" value="1"/>
</dbReference>
<evidence type="ECO:0000256" key="1">
    <source>
        <dbReference type="ARBA" id="ARBA00004123"/>
    </source>
</evidence>
<dbReference type="RefSeq" id="XP_018020776.1">
    <property type="nucleotide sequence ID" value="XM_018165287.2"/>
</dbReference>
<organism evidence="11 13">
    <name type="scientific">Hyalella azteca</name>
    <name type="common">Amphipod</name>
    <dbReference type="NCBI Taxonomy" id="294128"/>
    <lineage>
        <taxon>Eukaryota</taxon>
        <taxon>Metazoa</taxon>
        <taxon>Ecdysozoa</taxon>
        <taxon>Arthropoda</taxon>
        <taxon>Crustacea</taxon>
        <taxon>Multicrustacea</taxon>
        <taxon>Malacostraca</taxon>
        <taxon>Eumalacostraca</taxon>
        <taxon>Peracarida</taxon>
        <taxon>Amphipoda</taxon>
        <taxon>Senticaudata</taxon>
        <taxon>Talitrida</taxon>
        <taxon>Talitroidea</taxon>
        <taxon>Hyalellidae</taxon>
        <taxon>Hyalella</taxon>
    </lineage>
</organism>
<sequence>MNCNVNGELASTEEVPACEGVEDSGVVEVMASPDSDGPFTEEMINQVITMLQTEGQITPETHTVIVHTNNGTTLKVQLQQVDGTELENDNIEELAPDAVATEDDQLVYVGQAGEEYQTDLSGHHHHLQQQQYAAATTTSSGATLQILEPQQQISQHQHVLHNGNQFMTVAAGHEQHLIGHEPVTSVEYKAGVTEEVGIPASLMSNVAEQVLQAATLMDGGYKNASTVVATNSNTGMVMSNDIITTADGVTFQQQPIDLNGDINAFPQSLENGVSWSIGTQQLQSVYSTPVVKGNLHQVNSVPVVSQDRHSVFKSNKINHSTQYTTSNCTQQADNYLDNNDVRSPANSSSFNVRRAQSKPVKAHHTIEENVIRIFIDTGRNDVHQVNNLPSDVIRISTTTGLPKIRSAKFVRCPACVMQLSSEAALLQHMRHGCPASRKKRTSYECTYCSAKFSSKVRTVEHLKVCTMRTQVRSISKNQSVGSGSVTGRVMNRKPTTQTVEVEINSDEDEANNNRDEENIVYDDDDDIDMDLAADNEDYETQMSKVSQKHLGPILVGGKFKCRDCDRTFNKDSQYNRHIGACTNAPLNASRIDDPEPIPVPERKPSGMPEKKRGRPRKVYPDGKSVAANKVKPASSVKAYSKAVARPSHDAGKDDLSDLDWDFMAAPKKPKISDRGAGKKSNIMQVLKQNLGDEDFVDGSKDLSESFLQCLDGSLTNEGDSSKGCSPSKSASAVCGLCVRHMNSADELAMHIGTVHAKDIVNMHAILTNNTDLTTHKCSMCDLHFVSAESVREHIIAKHLPQLKDSYRSLIVNSLDLPCPWCDYKSMTKELFQQHLASEHSQHFPEAALNAPVLKPEEISHQSLKSAALSLKEPHQEPLALRLCQKCGLAISSRAKLEEHLKSCKTDMSSGLHKCVFPDCPAPAFDSLALLIAHTEEEHCVPEGCEHRLFPNMSLFTTWLEHEERVTEQKYVKATSRLRGGCCYSTYLCPNYNSLDKRSSATCFARLHVRTRWCRAKFDYCGRTEVMFYKEHHHPKDDDAKSDIISASKELEERFRASNQSAANDAVSANNNADDDPTSKSEASLLSPAKRDDASPEEEHKEPKTSDLPEAEEPSSPGSSVNNNNDAEYLGANNNKSARNTAAAASKASKLNKSKPPACNNKRPRDENDSDEDFYPLSKKKGGRNANNLKNKTNSRKGAGNKYRNSGSEAPSKKRKIDEQEETTYVLPANLSEWCKLFDMVQGQINSGLIKKSDVAEARSLLKHQNDITELALEEQVRVFHRLCSLANIQVD</sequence>
<feature type="compositionally biased region" description="Basic and acidic residues" evidence="9">
    <location>
        <begin position="1088"/>
        <end position="1106"/>
    </location>
</feature>
<dbReference type="GO" id="GO:0000978">
    <property type="term" value="F:RNA polymerase II cis-regulatory region sequence-specific DNA binding"/>
    <property type="evidence" value="ECO:0007669"/>
    <property type="project" value="TreeGrafter"/>
</dbReference>
<dbReference type="RefSeq" id="XP_018020775.1">
    <property type="nucleotide sequence ID" value="XM_018165286.2"/>
</dbReference>
<feature type="region of interest" description="Disordered" evidence="9">
    <location>
        <begin position="1051"/>
        <end position="1218"/>
    </location>
</feature>
<dbReference type="GO" id="GO:0005634">
    <property type="term" value="C:nucleus"/>
    <property type="evidence" value="ECO:0007669"/>
    <property type="project" value="UniProtKB-SubCell"/>
</dbReference>
<feature type="compositionally biased region" description="Basic and acidic residues" evidence="9">
    <location>
        <begin position="600"/>
        <end position="610"/>
    </location>
</feature>
<keyword evidence="3" id="KW-0677">Repeat</keyword>
<dbReference type="GO" id="GO:0000981">
    <property type="term" value="F:DNA-binding transcription factor activity, RNA polymerase II-specific"/>
    <property type="evidence" value="ECO:0007669"/>
    <property type="project" value="TreeGrafter"/>
</dbReference>
<comment type="similarity">
    <text evidence="7">Belongs to the snail C2H2-type zinc-finger protein family.</text>
</comment>
<evidence type="ECO:0000256" key="3">
    <source>
        <dbReference type="ARBA" id="ARBA00022737"/>
    </source>
</evidence>
<dbReference type="InterPro" id="IPR013087">
    <property type="entry name" value="Znf_C2H2_type"/>
</dbReference>
<dbReference type="PANTHER" id="PTHR24388">
    <property type="entry name" value="ZINC FINGER PROTEIN"/>
    <property type="match status" value="1"/>
</dbReference>
<evidence type="ECO:0000313" key="11">
    <source>
        <dbReference type="Proteomes" id="UP000694843"/>
    </source>
</evidence>
<dbReference type="Gene3D" id="3.30.160.60">
    <property type="entry name" value="Classic Zinc Finger"/>
    <property type="match status" value="1"/>
</dbReference>
<keyword evidence="6" id="KW-0539">Nucleus</keyword>
<feature type="compositionally biased region" description="Low complexity" evidence="9">
    <location>
        <begin position="1056"/>
        <end position="1071"/>
    </location>
</feature>
<dbReference type="GeneID" id="108677130"/>
<dbReference type="KEGG" id="hazt:108677130"/>
<evidence type="ECO:0000256" key="7">
    <source>
        <dbReference type="ARBA" id="ARBA00037948"/>
    </source>
</evidence>
<proteinExistence type="inferred from homology"/>
<feature type="region of interest" description="Disordered" evidence="9">
    <location>
        <begin position="584"/>
        <end position="631"/>
    </location>
</feature>
<dbReference type="PROSITE" id="PS00028">
    <property type="entry name" value="ZINC_FINGER_C2H2_1"/>
    <property type="match status" value="1"/>
</dbReference>
<evidence type="ECO:0000256" key="4">
    <source>
        <dbReference type="ARBA" id="ARBA00022771"/>
    </source>
</evidence>
<name>A0A8B7P6N6_HYAAZ</name>
<dbReference type="OrthoDB" id="10391929at2759"/>
<accession>A0A8B7P6N6</accession>
<evidence type="ECO:0000313" key="12">
    <source>
        <dbReference type="RefSeq" id="XP_018020775.1"/>
    </source>
</evidence>
<dbReference type="InterPro" id="IPR050527">
    <property type="entry name" value="Snail/Krueppel_Znf"/>
</dbReference>